<feature type="transmembrane region" description="Helical" evidence="1">
    <location>
        <begin position="92"/>
        <end position="112"/>
    </location>
</feature>
<dbReference type="AlphaFoldDB" id="R0M3Z0"/>
<dbReference type="EMBL" id="KB909282">
    <property type="protein sequence ID" value="EOB12739.1"/>
    <property type="molecule type" value="Genomic_DNA"/>
</dbReference>
<name>R0M3Z0_NOSB1</name>
<proteinExistence type="predicted"/>
<dbReference type="Proteomes" id="UP000016927">
    <property type="component" value="Unassembled WGS sequence"/>
</dbReference>
<dbReference type="OMA" id="WINGQFS"/>
<evidence type="ECO:0000313" key="3">
    <source>
        <dbReference type="Proteomes" id="UP000016927"/>
    </source>
</evidence>
<feature type="transmembrane region" description="Helical" evidence="1">
    <location>
        <begin position="124"/>
        <end position="145"/>
    </location>
</feature>
<protein>
    <recommendedName>
        <fullName evidence="4">Yip1 domain-containing protein</fullName>
    </recommendedName>
</protein>
<dbReference type="VEuPathDB" id="MicrosporidiaDB:NBO_374g0004"/>
<dbReference type="HOGENOM" id="CLU_1343606_0_0_1"/>
<keyword evidence="3" id="KW-1185">Reference proteome</keyword>
<accession>R0M3Z0</accession>
<dbReference type="OrthoDB" id="10545113at2759"/>
<feature type="transmembrane region" description="Helical" evidence="1">
    <location>
        <begin position="151"/>
        <end position="169"/>
    </location>
</feature>
<keyword evidence="1" id="KW-1133">Transmembrane helix</keyword>
<keyword evidence="1" id="KW-0812">Transmembrane</keyword>
<evidence type="ECO:0008006" key="4">
    <source>
        <dbReference type="Google" id="ProtNLM"/>
    </source>
</evidence>
<reference evidence="2 3" key="1">
    <citation type="journal article" date="2013" name="BMC Genomics">
        <title>Comparative genomics of parasitic silkworm microsporidia reveal an association between genome expansion and host adaptation.</title>
        <authorList>
            <person name="Pan G."/>
            <person name="Xu J."/>
            <person name="Li T."/>
            <person name="Xia Q."/>
            <person name="Liu S.L."/>
            <person name="Zhang G."/>
            <person name="Li S."/>
            <person name="Li C."/>
            <person name="Liu H."/>
            <person name="Yang L."/>
            <person name="Liu T."/>
            <person name="Zhang X."/>
            <person name="Wu Z."/>
            <person name="Fan W."/>
            <person name="Dang X."/>
            <person name="Xiang H."/>
            <person name="Tao M."/>
            <person name="Li Y."/>
            <person name="Hu J."/>
            <person name="Li Z."/>
            <person name="Lin L."/>
            <person name="Luo J."/>
            <person name="Geng L."/>
            <person name="Wang L."/>
            <person name="Long M."/>
            <person name="Wan Y."/>
            <person name="He N."/>
            <person name="Zhang Z."/>
            <person name="Lu C."/>
            <person name="Keeling P.J."/>
            <person name="Wang J."/>
            <person name="Xiang Z."/>
            <person name="Zhou Z."/>
        </authorList>
    </citation>
    <scope>NUCLEOTIDE SEQUENCE [LARGE SCALE GENOMIC DNA]</scope>
    <source>
        <strain evidence="3">CQ1 / CVCC 102059</strain>
    </source>
</reference>
<evidence type="ECO:0000313" key="2">
    <source>
        <dbReference type="EMBL" id="EOB12739.1"/>
    </source>
</evidence>
<evidence type="ECO:0000256" key="1">
    <source>
        <dbReference type="SAM" id="Phobius"/>
    </source>
</evidence>
<feature type="transmembrane region" description="Helical" evidence="1">
    <location>
        <begin position="53"/>
        <end position="72"/>
    </location>
</feature>
<keyword evidence="1" id="KW-0472">Membrane</keyword>
<feature type="transmembrane region" description="Helical" evidence="1">
    <location>
        <begin position="181"/>
        <end position="203"/>
    </location>
</feature>
<gene>
    <name evidence="2" type="ORF">NBO_374g0004</name>
</gene>
<sequence>MVVQSKNVTPRRSSISLSNNSQIKEDVRVSDLFNDYLKTFAVHRINMLKINTIIKPIIFFSSLFGMSMFGMFCIKEVVSKNLNLINVIIKTISSVIVCILFGCGTGIFFKWLLEKSRDTHTGSYIYVCLLSLIYSPVTLLLSWFFPQASNIINFVNAMFSTFIIEYNLIYDYQFLDSRSSFVFRILELIIIWIFLLVILPSIAY</sequence>
<organism evidence="2 3">
    <name type="scientific">Nosema bombycis (strain CQ1 / CVCC 102059)</name>
    <name type="common">Microsporidian parasite</name>
    <name type="synonym">Pebrine of silkworm</name>
    <dbReference type="NCBI Taxonomy" id="578461"/>
    <lineage>
        <taxon>Eukaryota</taxon>
        <taxon>Fungi</taxon>
        <taxon>Fungi incertae sedis</taxon>
        <taxon>Microsporidia</taxon>
        <taxon>Nosematidae</taxon>
        <taxon>Nosema</taxon>
    </lineage>
</organism>